<feature type="transmembrane region" description="Helical" evidence="5">
    <location>
        <begin position="355"/>
        <end position="377"/>
    </location>
</feature>
<evidence type="ECO:0000313" key="7">
    <source>
        <dbReference type="EMBL" id="KAL2872004.1"/>
    </source>
</evidence>
<evidence type="ECO:0000259" key="6">
    <source>
        <dbReference type="PROSITE" id="PS50850"/>
    </source>
</evidence>
<dbReference type="InterPro" id="IPR036259">
    <property type="entry name" value="MFS_trans_sf"/>
</dbReference>
<dbReference type="Pfam" id="PF00083">
    <property type="entry name" value="Sugar_tr"/>
    <property type="match status" value="1"/>
</dbReference>
<name>A0ABR4M5Z4_9EURO</name>
<sequence>MASLGSKLRFLATAGVGFFADGYLNLTIGLVVPILGYLYFQGNEGSVPAVDSDIMKGGLSLGMVVGQLAFGVLGDAWGRHTIYGRELLITIFGTLLVILMPWKNMSPSAVTAWVAVWRVVTGVGTGADYPLSSSLSAEKAPLGSRAVQVLTVFSNIGLGNFSASIVFLVLLRAFQGAITSKLDRLQWVWRLQLGIGIVPAALTLYARLTIGETSPYQHYVADQGAGRKRGLKEQWADFHDYFKEWRHARVLFATSAAWFLFDIAYYGLNLNQSIILSRIGYSTGATPWEKLWKMAVGNLIVQAAGYLPGFYVGIFLPDRIGRVRQQFYSSTITCILYAIWAGISAPSAHTSTAGMMVIFAISQFVICAGPNVTTFLIPAEVFPTRVRGTAHGISAAAGKCGAILTAFAFGTVEEAIGLGGILGLFSGIMLLTALVTLMIPETKGQTLAEIERGGMYHASASHSQSTPDIEGMSPSLKAKENVYDHEVTRASVS</sequence>
<feature type="transmembrane region" description="Helical" evidence="5">
    <location>
        <begin position="389"/>
        <end position="409"/>
    </location>
</feature>
<evidence type="ECO:0000256" key="4">
    <source>
        <dbReference type="ARBA" id="ARBA00023136"/>
    </source>
</evidence>
<dbReference type="PROSITE" id="PS00217">
    <property type="entry name" value="SUGAR_TRANSPORT_2"/>
    <property type="match status" value="1"/>
</dbReference>
<comment type="caution">
    <text evidence="7">The sequence shown here is derived from an EMBL/GenBank/DDBJ whole genome shotgun (WGS) entry which is preliminary data.</text>
</comment>
<reference evidence="7 8" key="1">
    <citation type="submission" date="2024-07" db="EMBL/GenBank/DDBJ databases">
        <title>Section-level genome sequencing and comparative genomics of Aspergillus sections Usti and Cavernicolus.</title>
        <authorList>
            <consortium name="Lawrence Berkeley National Laboratory"/>
            <person name="Nybo J.L."/>
            <person name="Vesth T.C."/>
            <person name="Theobald S."/>
            <person name="Frisvad J.C."/>
            <person name="Larsen T.O."/>
            <person name="Kjaerboelling I."/>
            <person name="Rothschild-Mancinelli K."/>
            <person name="Lyhne E.K."/>
            <person name="Kogle M.E."/>
            <person name="Barry K."/>
            <person name="Clum A."/>
            <person name="Na H."/>
            <person name="Ledsgaard L."/>
            <person name="Lin J."/>
            <person name="Lipzen A."/>
            <person name="Kuo A."/>
            <person name="Riley R."/>
            <person name="Mondo S."/>
            <person name="Labutti K."/>
            <person name="Haridas S."/>
            <person name="Pangalinan J."/>
            <person name="Salamov A.A."/>
            <person name="Simmons B.A."/>
            <person name="Magnuson J.K."/>
            <person name="Chen J."/>
            <person name="Drula E."/>
            <person name="Henrissat B."/>
            <person name="Wiebenga A."/>
            <person name="Lubbers R.J."/>
            <person name="Gomes A.C."/>
            <person name="Macurrencykelacurrency M.R."/>
            <person name="Stajich J."/>
            <person name="Grigoriev I.V."/>
            <person name="Mortensen U.H."/>
            <person name="De Vries R.P."/>
            <person name="Baker S.E."/>
            <person name="Andersen M.R."/>
        </authorList>
    </citation>
    <scope>NUCLEOTIDE SEQUENCE [LARGE SCALE GENOMIC DNA]</scope>
    <source>
        <strain evidence="7 8">CBS 449.75</strain>
    </source>
</reference>
<evidence type="ECO:0000256" key="1">
    <source>
        <dbReference type="ARBA" id="ARBA00004141"/>
    </source>
</evidence>
<keyword evidence="8" id="KW-1185">Reference proteome</keyword>
<feature type="transmembrane region" description="Helical" evidence="5">
    <location>
        <begin position="152"/>
        <end position="175"/>
    </location>
</feature>
<feature type="transmembrane region" description="Helical" evidence="5">
    <location>
        <begin position="12"/>
        <end position="39"/>
    </location>
</feature>
<organism evidence="7 8">
    <name type="scientific">Aspergillus lucknowensis</name>
    <dbReference type="NCBI Taxonomy" id="176173"/>
    <lineage>
        <taxon>Eukaryota</taxon>
        <taxon>Fungi</taxon>
        <taxon>Dikarya</taxon>
        <taxon>Ascomycota</taxon>
        <taxon>Pezizomycotina</taxon>
        <taxon>Eurotiomycetes</taxon>
        <taxon>Eurotiomycetidae</taxon>
        <taxon>Eurotiales</taxon>
        <taxon>Aspergillaceae</taxon>
        <taxon>Aspergillus</taxon>
        <taxon>Aspergillus subgen. Nidulantes</taxon>
    </lineage>
</organism>
<dbReference type="GeneID" id="98150739"/>
<feature type="transmembrane region" description="Helical" evidence="5">
    <location>
        <begin position="415"/>
        <end position="439"/>
    </location>
</feature>
<protein>
    <submittedName>
        <fullName evidence="7">Major facilitator superfamily domain-containing protein</fullName>
    </submittedName>
</protein>
<evidence type="ECO:0000256" key="3">
    <source>
        <dbReference type="ARBA" id="ARBA00022989"/>
    </source>
</evidence>
<dbReference type="EMBL" id="JBFXLQ010000002">
    <property type="protein sequence ID" value="KAL2872004.1"/>
    <property type="molecule type" value="Genomic_DNA"/>
</dbReference>
<feature type="transmembrane region" description="Helical" evidence="5">
    <location>
        <begin position="327"/>
        <end position="343"/>
    </location>
</feature>
<dbReference type="RefSeq" id="XP_070890983.1">
    <property type="nucleotide sequence ID" value="XM_071035667.1"/>
</dbReference>
<dbReference type="InterPro" id="IPR020846">
    <property type="entry name" value="MFS_dom"/>
</dbReference>
<evidence type="ECO:0000313" key="8">
    <source>
        <dbReference type="Proteomes" id="UP001610432"/>
    </source>
</evidence>
<feature type="transmembrane region" description="Helical" evidence="5">
    <location>
        <begin position="59"/>
        <end position="78"/>
    </location>
</feature>
<dbReference type="CDD" id="cd17364">
    <property type="entry name" value="MFS_PhT"/>
    <property type="match status" value="1"/>
</dbReference>
<dbReference type="PANTHER" id="PTHR24064">
    <property type="entry name" value="SOLUTE CARRIER FAMILY 22 MEMBER"/>
    <property type="match status" value="1"/>
</dbReference>
<evidence type="ECO:0000256" key="2">
    <source>
        <dbReference type="ARBA" id="ARBA00022692"/>
    </source>
</evidence>
<dbReference type="PROSITE" id="PS50850">
    <property type="entry name" value="MFS"/>
    <property type="match status" value="1"/>
</dbReference>
<feature type="transmembrane region" description="Helical" evidence="5">
    <location>
        <begin position="295"/>
        <end position="315"/>
    </location>
</feature>
<keyword evidence="4 5" id="KW-0472">Membrane</keyword>
<dbReference type="Gene3D" id="1.20.1250.20">
    <property type="entry name" value="MFS general substrate transporter like domains"/>
    <property type="match status" value="1"/>
</dbReference>
<dbReference type="InterPro" id="IPR005828">
    <property type="entry name" value="MFS_sugar_transport-like"/>
</dbReference>
<gene>
    <name evidence="7" type="ORF">BJX67DRAFT_96052</name>
</gene>
<dbReference type="SUPFAM" id="SSF103473">
    <property type="entry name" value="MFS general substrate transporter"/>
    <property type="match status" value="1"/>
</dbReference>
<proteinExistence type="predicted"/>
<accession>A0ABR4M5Z4</accession>
<feature type="transmembrane region" description="Helical" evidence="5">
    <location>
        <begin position="250"/>
        <end position="268"/>
    </location>
</feature>
<evidence type="ECO:0000256" key="5">
    <source>
        <dbReference type="SAM" id="Phobius"/>
    </source>
</evidence>
<dbReference type="InterPro" id="IPR005829">
    <property type="entry name" value="Sugar_transporter_CS"/>
</dbReference>
<dbReference type="Proteomes" id="UP001610432">
    <property type="component" value="Unassembled WGS sequence"/>
</dbReference>
<feature type="domain" description="Major facilitator superfamily (MFS) profile" evidence="6">
    <location>
        <begin position="10"/>
        <end position="444"/>
    </location>
</feature>
<keyword evidence="3 5" id="KW-1133">Transmembrane helix</keyword>
<keyword evidence="2 5" id="KW-0812">Transmembrane</keyword>
<comment type="subcellular location">
    <subcellularLocation>
        <location evidence="1">Membrane</location>
        <topology evidence="1">Multi-pass membrane protein</topology>
    </subcellularLocation>
</comment>
<feature type="transmembrane region" description="Helical" evidence="5">
    <location>
        <begin position="87"/>
        <end position="104"/>
    </location>
</feature>